<protein>
    <submittedName>
        <fullName evidence="1">Uncharacterized protein</fullName>
    </submittedName>
</protein>
<gene>
    <name evidence="1" type="ORF">S01H4_63679</name>
</gene>
<comment type="caution">
    <text evidence="1">The sequence shown here is derived from an EMBL/GenBank/DDBJ whole genome shotgun (WGS) entry which is preliminary data.</text>
</comment>
<reference evidence="1" key="1">
    <citation type="journal article" date="2014" name="Front. Microbiol.">
        <title>High frequency of phylogenetically diverse reductive dehalogenase-homologous genes in deep subseafloor sedimentary metagenomes.</title>
        <authorList>
            <person name="Kawai M."/>
            <person name="Futagami T."/>
            <person name="Toyoda A."/>
            <person name="Takaki Y."/>
            <person name="Nishi S."/>
            <person name="Hori S."/>
            <person name="Arai W."/>
            <person name="Tsubouchi T."/>
            <person name="Morono Y."/>
            <person name="Uchiyama I."/>
            <person name="Ito T."/>
            <person name="Fujiyama A."/>
            <person name="Inagaki F."/>
            <person name="Takami H."/>
        </authorList>
    </citation>
    <scope>NUCLEOTIDE SEQUENCE</scope>
    <source>
        <strain evidence="1">Expedition CK06-06</strain>
    </source>
</reference>
<dbReference type="EMBL" id="BART01038371">
    <property type="protein sequence ID" value="GAH05451.1"/>
    <property type="molecule type" value="Genomic_DNA"/>
</dbReference>
<accession>X1CBA9</accession>
<proteinExistence type="predicted"/>
<sequence>ALAEGNVAAAVTSIEALLAINSALVASTESTLEALREEYANFAIELPEFFEDIMYPGAAVEAITTNLEGAWESLVMIMQDHYMTMEEMRASYQERESEACSCFAWASW</sequence>
<name>X1CBA9_9ZZZZ</name>
<organism evidence="1">
    <name type="scientific">marine sediment metagenome</name>
    <dbReference type="NCBI Taxonomy" id="412755"/>
    <lineage>
        <taxon>unclassified sequences</taxon>
        <taxon>metagenomes</taxon>
        <taxon>ecological metagenomes</taxon>
    </lineage>
</organism>
<feature type="non-terminal residue" evidence="1">
    <location>
        <position position="1"/>
    </location>
</feature>
<evidence type="ECO:0000313" key="1">
    <source>
        <dbReference type="EMBL" id="GAH05451.1"/>
    </source>
</evidence>
<dbReference type="AlphaFoldDB" id="X1CBA9"/>